<dbReference type="SUPFAM" id="SSF46785">
    <property type="entry name" value="Winged helix' DNA-binding domain"/>
    <property type="match status" value="1"/>
</dbReference>
<organism evidence="5">
    <name type="scientific">Marivirga arenosa</name>
    <dbReference type="NCBI Taxonomy" id="3059076"/>
    <lineage>
        <taxon>Bacteria</taxon>
        <taxon>Pseudomonadati</taxon>
        <taxon>Bacteroidota</taxon>
        <taxon>Cytophagia</taxon>
        <taxon>Cytophagales</taxon>
        <taxon>Marivirgaceae</taxon>
        <taxon>Marivirga</taxon>
    </lineage>
</organism>
<evidence type="ECO:0000256" key="2">
    <source>
        <dbReference type="ARBA" id="ARBA00023125"/>
    </source>
</evidence>
<dbReference type="Proteomes" id="UP001232019">
    <property type="component" value="Chromosome"/>
</dbReference>
<dbReference type="InterPro" id="IPR036388">
    <property type="entry name" value="WH-like_DNA-bd_sf"/>
</dbReference>
<name>A0AA49GD43_9BACT</name>
<dbReference type="PANTHER" id="PTHR33204">
    <property type="entry name" value="TRANSCRIPTIONAL REGULATOR, MARR FAMILY"/>
    <property type="match status" value="1"/>
</dbReference>
<dbReference type="Gene3D" id="1.10.10.10">
    <property type="entry name" value="Winged helix-like DNA-binding domain superfamily/Winged helix DNA-binding domain"/>
    <property type="match status" value="1"/>
</dbReference>
<dbReference type="AlphaFoldDB" id="A0AA49GD43"/>
<dbReference type="InterPro" id="IPR036390">
    <property type="entry name" value="WH_DNA-bd_sf"/>
</dbReference>
<dbReference type="Pfam" id="PF01638">
    <property type="entry name" value="HxlR"/>
    <property type="match status" value="1"/>
</dbReference>
<dbReference type="EMBL" id="CP129968">
    <property type="protein sequence ID" value="WKK79353.2"/>
    <property type="molecule type" value="Genomic_DNA"/>
</dbReference>
<accession>A0AA49GD43</accession>
<proteinExistence type="predicted"/>
<feature type="domain" description="HTH hxlR-type" evidence="4">
    <location>
        <begin position="12"/>
        <end position="108"/>
    </location>
</feature>
<evidence type="ECO:0000256" key="1">
    <source>
        <dbReference type="ARBA" id="ARBA00023015"/>
    </source>
</evidence>
<protein>
    <submittedName>
        <fullName evidence="5">Helix-turn-helix domain-containing protein</fullName>
    </submittedName>
</protein>
<evidence type="ECO:0000259" key="4">
    <source>
        <dbReference type="PROSITE" id="PS51118"/>
    </source>
</evidence>
<keyword evidence="2" id="KW-0238">DNA-binding</keyword>
<dbReference type="InterPro" id="IPR002577">
    <property type="entry name" value="HTH_HxlR"/>
</dbReference>
<reference evidence="5" key="1">
    <citation type="submission" date="2023-08" db="EMBL/GenBank/DDBJ databases">
        <title>Comparative genomics and taxonomic characterization of three novel marine species of genus Marivirga.</title>
        <authorList>
            <person name="Muhammad N."/>
            <person name="Kim S.-G."/>
        </authorList>
    </citation>
    <scope>NUCLEOTIDE SEQUENCE</scope>
    <source>
        <strain evidence="5">BKB1-2</strain>
    </source>
</reference>
<dbReference type="RefSeq" id="WP_322347028.1">
    <property type="nucleotide sequence ID" value="NZ_CP129968.2"/>
</dbReference>
<keyword evidence="3" id="KW-0804">Transcription</keyword>
<dbReference type="PROSITE" id="PS51118">
    <property type="entry name" value="HTH_HXLR"/>
    <property type="match status" value="1"/>
</dbReference>
<evidence type="ECO:0000313" key="5">
    <source>
        <dbReference type="EMBL" id="WKK79353.2"/>
    </source>
</evidence>
<evidence type="ECO:0000256" key="3">
    <source>
        <dbReference type="ARBA" id="ARBA00023163"/>
    </source>
</evidence>
<dbReference type="GO" id="GO:0003677">
    <property type="term" value="F:DNA binding"/>
    <property type="evidence" value="ECO:0007669"/>
    <property type="project" value="UniProtKB-KW"/>
</dbReference>
<sequence>MEKDIAKVSPRCPIRTTLELVGGKWKLLIIIQLAHEPKRLSKLKRDIPDISEKMLIQELKNLVDSELVFRKNYGEVPPRVEYELTKKGKLALPLIEHMKDFAEQYTAL</sequence>
<keyword evidence="1" id="KW-0805">Transcription regulation</keyword>
<dbReference type="KEGG" id="marp:QYS47_18195"/>
<gene>
    <name evidence="5" type="ORF">QYS47_18195</name>
</gene>